<dbReference type="AlphaFoldDB" id="A0A4U5NVJ9"/>
<dbReference type="PROSITE" id="PS50076">
    <property type="entry name" value="DNAJ_2"/>
    <property type="match status" value="1"/>
</dbReference>
<evidence type="ECO:0000259" key="4">
    <source>
        <dbReference type="PROSITE" id="PS50076"/>
    </source>
</evidence>
<dbReference type="Proteomes" id="UP000298663">
    <property type="component" value="Unassembled WGS sequence"/>
</dbReference>
<dbReference type="InterPro" id="IPR055225">
    <property type="entry name" value="DNAJC11-like_beta-barrel"/>
</dbReference>
<dbReference type="InterPro" id="IPR024586">
    <property type="entry name" value="DnaJ-like_C11_C"/>
</dbReference>
<dbReference type="Gene3D" id="1.10.287.110">
    <property type="entry name" value="DnaJ domain"/>
    <property type="match status" value="1"/>
</dbReference>
<keyword evidence="6" id="KW-1185">Reference proteome</keyword>
<dbReference type="Pfam" id="PF22774">
    <property type="entry name" value="DNAJC11_beta-barrel"/>
    <property type="match status" value="1"/>
</dbReference>
<dbReference type="PRINTS" id="PR00625">
    <property type="entry name" value="JDOMAIN"/>
</dbReference>
<dbReference type="STRING" id="34508.A0A4U5NVJ9"/>
<reference evidence="5 6" key="1">
    <citation type="journal article" date="2015" name="Genome Biol.">
        <title>Comparative genomics of Steinernema reveals deeply conserved gene regulatory networks.</title>
        <authorList>
            <person name="Dillman A.R."/>
            <person name="Macchietto M."/>
            <person name="Porter C.F."/>
            <person name="Rogers A."/>
            <person name="Williams B."/>
            <person name="Antoshechkin I."/>
            <person name="Lee M.M."/>
            <person name="Goodwin Z."/>
            <person name="Lu X."/>
            <person name="Lewis E.E."/>
            <person name="Goodrich-Blair H."/>
            <person name="Stock S.P."/>
            <person name="Adams B.J."/>
            <person name="Sternberg P.W."/>
            <person name="Mortazavi A."/>
        </authorList>
    </citation>
    <scope>NUCLEOTIDE SEQUENCE [LARGE SCALE GENOMIC DNA]</scope>
    <source>
        <strain evidence="5 6">ALL</strain>
    </source>
</reference>
<dbReference type="InterPro" id="IPR052243">
    <property type="entry name" value="Mito_inner_membrane_organizer"/>
</dbReference>
<sequence length="565" mass="63678">MATMDDMSDMESDGDQELHLNEEVNNTDFYALLNVGKDATLEEIVKSYKAKCRVFHPDRYTDQENKETAQRVFVQIQRAYEVLSDPTQRAVYDTLGASGLEVSGFELVTRSSNPDNIRREYEFLKRLRNNEVMMQRTHPGSNFLIKANFIGIFEREPEYRYAPYILGMGISQSVDCLMTSSDRVGLIGKVKAGNGLGEGSIVGSWKRSLNDRFHIEGYVSSTPNACSISGKAARAIGNKTAIILQPSLNYQYGAPTPDLQIALALSRSLGSTMQGTITYGWSVLNGSVSLTTQILKNEANLPKYIGSITLSPMNTNVRGVYHKRWASNDAHLETSCSVSFFGAAPAFNYERKLSKYTKISWGLSFTYPTCLLITKFRLRMGMHTYEFQGVLCDDQELAARAGIYGVIIPTFAFILAKNIFRRPFQRLMRLFEDEPEARQVDPMQREEAQNVIRLLRDTADRIIQAEMRVGGLIITEAKYGQMESTRAYPVMGERVIDVTVSLQSMVHDSQLRVVNSKSHIPGFYDPCPGEDKMLHIKYQFNNKMHSVTVPDGMAVKIPQPEHEIF</sequence>
<accession>A0A4U5NVJ9</accession>
<keyword evidence="2" id="KW-0472">Membrane</keyword>
<proteinExistence type="predicted"/>
<organism evidence="5 6">
    <name type="scientific">Steinernema carpocapsae</name>
    <name type="common">Entomopathogenic nematode</name>
    <dbReference type="NCBI Taxonomy" id="34508"/>
    <lineage>
        <taxon>Eukaryota</taxon>
        <taxon>Metazoa</taxon>
        <taxon>Ecdysozoa</taxon>
        <taxon>Nematoda</taxon>
        <taxon>Chromadorea</taxon>
        <taxon>Rhabditida</taxon>
        <taxon>Tylenchina</taxon>
        <taxon>Panagrolaimomorpha</taxon>
        <taxon>Strongyloidoidea</taxon>
        <taxon>Steinernematidae</taxon>
        <taxon>Steinernema</taxon>
    </lineage>
</organism>
<evidence type="ECO:0000313" key="6">
    <source>
        <dbReference type="Proteomes" id="UP000298663"/>
    </source>
</evidence>
<dbReference type="OrthoDB" id="18010at2759"/>
<name>A0A4U5NVJ9_STECR</name>
<dbReference type="InterPro" id="IPR001623">
    <property type="entry name" value="DnaJ_domain"/>
</dbReference>
<feature type="domain" description="J" evidence="4">
    <location>
        <begin position="28"/>
        <end position="96"/>
    </location>
</feature>
<dbReference type="PANTHER" id="PTHR44157">
    <property type="entry name" value="DNAJ HOMOLOG SUBFAMILY C MEMBER 11"/>
    <property type="match status" value="1"/>
</dbReference>
<evidence type="ECO:0000256" key="3">
    <source>
        <dbReference type="ARBA" id="ARBA00023186"/>
    </source>
</evidence>
<dbReference type="PROSITE" id="PS00636">
    <property type="entry name" value="DNAJ_1"/>
    <property type="match status" value="1"/>
</dbReference>
<dbReference type="GO" id="GO:0005739">
    <property type="term" value="C:mitochondrion"/>
    <property type="evidence" value="ECO:0007669"/>
    <property type="project" value="GOC"/>
</dbReference>
<dbReference type="SMART" id="SM00271">
    <property type="entry name" value="DnaJ"/>
    <property type="match status" value="1"/>
</dbReference>
<reference evidence="5 6" key="2">
    <citation type="journal article" date="2019" name="G3 (Bethesda)">
        <title>Hybrid Assembly of the Genome of the Entomopathogenic Nematode Steinernema carpocapsae Identifies the X-Chromosome.</title>
        <authorList>
            <person name="Serra L."/>
            <person name="Macchietto M."/>
            <person name="Macias-Munoz A."/>
            <person name="McGill C.J."/>
            <person name="Rodriguez I.M."/>
            <person name="Rodriguez B."/>
            <person name="Murad R."/>
            <person name="Mortazavi A."/>
        </authorList>
    </citation>
    <scope>NUCLEOTIDE SEQUENCE [LARGE SCALE GENOMIC DNA]</scope>
    <source>
        <strain evidence="5 6">ALL</strain>
    </source>
</reference>
<dbReference type="Pfam" id="PF11875">
    <property type="entry name" value="DnaJ-like_C11_C"/>
    <property type="match status" value="1"/>
</dbReference>
<dbReference type="EMBL" id="AZBU02000003">
    <property type="protein sequence ID" value="TKR87466.1"/>
    <property type="molecule type" value="Genomic_DNA"/>
</dbReference>
<dbReference type="CDD" id="cd06257">
    <property type="entry name" value="DnaJ"/>
    <property type="match status" value="1"/>
</dbReference>
<keyword evidence="3" id="KW-0143">Chaperone</keyword>
<evidence type="ECO:0000256" key="2">
    <source>
        <dbReference type="ARBA" id="ARBA00023136"/>
    </source>
</evidence>
<gene>
    <name evidence="5" type="ORF">L596_011859</name>
</gene>
<comment type="subcellular location">
    <subcellularLocation>
        <location evidence="1">Membrane</location>
    </subcellularLocation>
</comment>
<protein>
    <recommendedName>
        <fullName evidence="4">J domain-containing protein</fullName>
    </recommendedName>
</protein>
<dbReference type="PANTHER" id="PTHR44157:SF1">
    <property type="entry name" value="DNAJ HOMOLOG SUBFAMILY C MEMBER 11"/>
    <property type="match status" value="1"/>
</dbReference>
<dbReference type="InterPro" id="IPR018253">
    <property type="entry name" value="DnaJ_domain_CS"/>
</dbReference>
<dbReference type="SUPFAM" id="SSF46565">
    <property type="entry name" value="Chaperone J-domain"/>
    <property type="match status" value="1"/>
</dbReference>
<dbReference type="GO" id="GO:0016020">
    <property type="term" value="C:membrane"/>
    <property type="evidence" value="ECO:0007669"/>
    <property type="project" value="UniProtKB-SubCell"/>
</dbReference>
<dbReference type="GO" id="GO:0042407">
    <property type="term" value="P:cristae formation"/>
    <property type="evidence" value="ECO:0007669"/>
    <property type="project" value="TreeGrafter"/>
</dbReference>
<comment type="caution">
    <text evidence="5">The sequence shown here is derived from an EMBL/GenBank/DDBJ whole genome shotgun (WGS) entry which is preliminary data.</text>
</comment>
<evidence type="ECO:0000313" key="5">
    <source>
        <dbReference type="EMBL" id="TKR87466.1"/>
    </source>
</evidence>
<dbReference type="Pfam" id="PF00226">
    <property type="entry name" value="DnaJ"/>
    <property type="match status" value="1"/>
</dbReference>
<evidence type="ECO:0000256" key="1">
    <source>
        <dbReference type="ARBA" id="ARBA00004370"/>
    </source>
</evidence>
<dbReference type="InterPro" id="IPR036869">
    <property type="entry name" value="J_dom_sf"/>
</dbReference>